<reference evidence="1" key="2">
    <citation type="submission" date="2020-06" db="EMBL/GenBank/DDBJ databases">
        <title>Helianthus annuus Genome sequencing and assembly Release 2.</title>
        <authorList>
            <person name="Gouzy J."/>
            <person name="Langlade N."/>
            <person name="Munos S."/>
        </authorList>
    </citation>
    <scope>NUCLEOTIDE SEQUENCE</scope>
    <source>
        <tissue evidence="1">Leaves</tissue>
    </source>
</reference>
<dbReference type="Gramene" id="mRNA:HanXRQr2_Chr12g0548981">
    <property type="protein sequence ID" value="CDS:HanXRQr2_Chr12g0548981.1"/>
    <property type="gene ID" value="HanXRQr2_Chr12g0548981"/>
</dbReference>
<evidence type="ECO:0000313" key="1">
    <source>
        <dbReference type="EMBL" id="KAF5778564.1"/>
    </source>
</evidence>
<gene>
    <name evidence="1" type="ORF">HanXRQr2_Chr12g0548981</name>
</gene>
<dbReference type="AlphaFoldDB" id="A0A9K3MWK4"/>
<dbReference type="EMBL" id="MNCJ02000327">
    <property type="protein sequence ID" value="KAF5778564.1"/>
    <property type="molecule type" value="Genomic_DNA"/>
</dbReference>
<proteinExistence type="predicted"/>
<dbReference type="Proteomes" id="UP000215914">
    <property type="component" value="Unassembled WGS sequence"/>
</dbReference>
<name>A0A9K3MWK4_HELAN</name>
<protein>
    <submittedName>
        <fullName evidence="1">Uncharacterized protein</fullName>
    </submittedName>
</protein>
<accession>A0A9K3MWK4</accession>
<organism evidence="1 2">
    <name type="scientific">Helianthus annuus</name>
    <name type="common">Common sunflower</name>
    <dbReference type="NCBI Taxonomy" id="4232"/>
    <lineage>
        <taxon>Eukaryota</taxon>
        <taxon>Viridiplantae</taxon>
        <taxon>Streptophyta</taxon>
        <taxon>Embryophyta</taxon>
        <taxon>Tracheophyta</taxon>
        <taxon>Spermatophyta</taxon>
        <taxon>Magnoliopsida</taxon>
        <taxon>eudicotyledons</taxon>
        <taxon>Gunneridae</taxon>
        <taxon>Pentapetalae</taxon>
        <taxon>asterids</taxon>
        <taxon>campanulids</taxon>
        <taxon>Asterales</taxon>
        <taxon>Asteraceae</taxon>
        <taxon>Asteroideae</taxon>
        <taxon>Heliantheae alliance</taxon>
        <taxon>Heliantheae</taxon>
        <taxon>Helianthus</taxon>
    </lineage>
</organism>
<sequence>MVSVFEGKIRYFTATVLILKVPIPKMPKSRYRIWYRKNLVRYFWDQYRCGIGMVFDTKCSSLFNIN</sequence>
<reference evidence="1" key="1">
    <citation type="journal article" date="2017" name="Nature">
        <title>The sunflower genome provides insights into oil metabolism, flowering and Asterid evolution.</title>
        <authorList>
            <person name="Badouin H."/>
            <person name="Gouzy J."/>
            <person name="Grassa C.J."/>
            <person name="Murat F."/>
            <person name="Staton S.E."/>
            <person name="Cottret L."/>
            <person name="Lelandais-Briere C."/>
            <person name="Owens G.L."/>
            <person name="Carrere S."/>
            <person name="Mayjonade B."/>
            <person name="Legrand L."/>
            <person name="Gill N."/>
            <person name="Kane N.C."/>
            <person name="Bowers J.E."/>
            <person name="Hubner S."/>
            <person name="Bellec A."/>
            <person name="Berard A."/>
            <person name="Berges H."/>
            <person name="Blanchet N."/>
            <person name="Boniface M.C."/>
            <person name="Brunel D."/>
            <person name="Catrice O."/>
            <person name="Chaidir N."/>
            <person name="Claudel C."/>
            <person name="Donnadieu C."/>
            <person name="Faraut T."/>
            <person name="Fievet G."/>
            <person name="Helmstetter N."/>
            <person name="King M."/>
            <person name="Knapp S.J."/>
            <person name="Lai Z."/>
            <person name="Le Paslier M.C."/>
            <person name="Lippi Y."/>
            <person name="Lorenzon L."/>
            <person name="Mandel J.R."/>
            <person name="Marage G."/>
            <person name="Marchand G."/>
            <person name="Marquand E."/>
            <person name="Bret-Mestries E."/>
            <person name="Morien E."/>
            <person name="Nambeesan S."/>
            <person name="Nguyen T."/>
            <person name="Pegot-Espagnet P."/>
            <person name="Pouilly N."/>
            <person name="Raftis F."/>
            <person name="Sallet E."/>
            <person name="Schiex T."/>
            <person name="Thomas J."/>
            <person name="Vandecasteele C."/>
            <person name="Vares D."/>
            <person name="Vear F."/>
            <person name="Vautrin S."/>
            <person name="Crespi M."/>
            <person name="Mangin B."/>
            <person name="Burke J.M."/>
            <person name="Salse J."/>
            <person name="Munos S."/>
            <person name="Vincourt P."/>
            <person name="Rieseberg L.H."/>
            <person name="Langlade N.B."/>
        </authorList>
    </citation>
    <scope>NUCLEOTIDE SEQUENCE</scope>
    <source>
        <tissue evidence="1">Leaves</tissue>
    </source>
</reference>
<evidence type="ECO:0000313" key="2">
    <source>
        <dbReference type="Proteomes" id="UP000215914"/>
    </source>
</evidence>
<comment type="caution">
    <text evidence="1">The sequence shown here is derived from an EMBL/GenBank/DDBJ whole genome shotgun (WGS) entry which is preliminary data.</text>
</comment>
<keyword evidence="2" id="KW-1185">Reference proteome</keyword>